<keyword evidence="2" id="KW-0378">Hydrolase</keyword>
<dbReference type="Gene3D" id="3.40.800.10">
    <property type="entry name" value="Ureohydrolase domain"/>
    <property type="match status" value="1"/>
</dbReference>
<dbReference type="PANTHER" id="PTHR11358">
    <property type="entry name" value="ARGINASE/AGMATINASE"/>
    <property type="match status" value="1"/>
</dbReference>
<dbReference type="PROSITE" id="PS51409">
    <property type="entry name" value="ARGINASE_2"/>
    <property type="match status" value="1"/>
</dbReference>
<dbReference type="InterPro" id="IPR023696">
    <property type="entry name" value="Ureohydrolase_dom_sf"/>
</dbReference>
<accession>A0A5B8NMU2</accession>
<evidence type="ECO:0000256" key="2">
    <source>
        <dbReference type="ARBA" id="ARBA00022801"/>
    </source>
</evidence>
<dbReference type="Pfam" id="PF00491">
    <property type="entry name" value="Arginase"/>
    <property type="match status" value="1"/>
</dbReference>
<dbReference type="GO" id="GO:0046872">
    <property type="term" value="F:metal ion binding"/>
    <property type="evidence" value="ECO:0007669"/>
    <property type="project" value="UniProtKB-KW"/>
</dbReference>
<feature type="binding site" evidence="3">
    <location>
        <position position="271"/>
    </location>
    <ligand>
        <name>Mn(2+)</name>
        <dbReference type="ChEBI" id="CHEBI:29035"/>
        <label>1</label>
    </ligand>
</feature>
<comment type="cofactor">
    <cofactor evidence="3">
        <name>Mn(2+)</name>
        <dbReference type="ChEBI" id="CHEBI:29035"/>
    </cofactor>
    <text evidence="3">Binds 2 manganese ions per subunit.</text>
</comment>
<dbReference type="AlphaFoldDB" id="A0A5B8NMU2"/>
<proteinExistence type="inferred from homology"/>
<dbReference type="Proteomes" id="UP000318453">
    <property type="component" value="Chromosome"/>
</dbReference>
<dbReference type="InterPro" id="IPR006035">
    <property type="entry name" value="Ureohydrolase"/>
</dbReference>
<dbReference type="EMBL" id="CP042326">
    <property type="protein sequence ID" value="QDZ39439.1"/>
    <property type="molecule type" value="Genomic_DNA"/>
</dbReference>
<evidence type="ECO:0000256" key="3">
    <source>
        <dbReference type="PIRSR" id="PIRSR036979-1"/>
    </source>
</evidence>
<evidence type="ECO:0000313" key="5">
    <source>
        <dbReference type="EMBL" id="QDZ39439.1"/>
    </source>
</evidence>
<dbReference type="KEGG" id="enn:FRE64_05575"/>
<dbReference type="RefSeq" id="WP_146295041.1">
    <property type="nucleotide sequence ID" value="NZ_CP042326.1"/>
</dbReference>
<feature type="binding site" evidence="3">
    <location>
        <position position="156"/>
    </location>
    <ligand>
        <name>Mn(2+)</name>
        <dbReference type="ChEBI" id="CHEBI:29035"/>
        <label>1</label>
    </ligand>
</feature>
<keyword evidence="3" id="KW-0464">Manganese</keyword>
<name>A0A5B8NMU2_9CHRO</name>
<dbReference type="OrthoDB" id="9788689at2"/>
<feature type="binding site" evidence="3">
    <location>
        <position position="181"/>
    </location>
    <ligand>
        <name>Mn(2+)</name>
        <dbReference type="ChEBI" id="CHEBI:29035"/>
        <label>1</label>
    </ligand>
</feature>
<feature type="binding site" evidence="3">
    <location>
        <position position="273"/>
    </location>
    <ligand>
        <name>Mn(2+)</name>
        <dbReference type="ChEBI" id="CHEBI:29035"/>
        <label>1</label>
    </ligand>
</feature>
<evidence type="ECO:0000256" key="1">
    <source>
        <dbReference type="ARBA" id="ARBA00022723"/>
    </source>
</evidence>
<protein>
    <submittedName>
        <fullName evidence="5">Agmatinase family protein</fullName>
    </submittedName>
</protein>
<feature type="binding site" evidence="3">
    <location>
        <position position="183"/>
    </location>
    <ligand>
        <name>Mn(2+)</name>
        <dbReference type="ChEBI" id="CHEBI:29035"/>
        <label>1</label>
    </ligand>
</feature>
<dbReference type="PRINTS" id="PR00116">
    <property type="entry name" value="ARGINASE"/>
</dbReference>
<dbReference type="CDD" id="cd11593">
    <property type="entry name" value="Agmatinase-like_2"/>
    <property type="match status" value="1"/>
</dbReference>
<reference evidence="5" key="1">
    <citation type="submission" date="2019-08" db="EMBL/GenBank/DDBJ databases">
        <title>Carotenoids and Carotenoid Binding Proteins in the Halophilic Cyanobacterium Euhalothece sp. ZM00.</title>
        <authorList>
            <person name="Cho S.M."/>
            <person name="Song J.Y."/>
            <person name="Park Y.-I."/>
        </authorList>
    </citation>
    <scope>NUCLEOTIDE SEQUENCE [LARGE SCALE GENOMIC DNA]</scope>
    <source>
        <strain evidence="5">Z-M001</strain>
    </source>
</reference>
<dbReference type="SUPFAM" id="SSF52768">
    <property type="entry name" value="Arginase/deacetylase"/>
    <property type="match status" value="1"/>
</dbReference>
<keyword evidence="6" id="KW-1185">Reference proteome</keyword>
<dbReference type="GO" id="GO:0033389">
    <property type="term" value="P:putrescine biosynthetic process from arginine, via agmatine"/>
    <property type="evidence" value="ECO:0007669"/>
    <property type="project" value="TreeGrafter"/>
</dbReference>
<evidence type="ECO:0000313" key="6">
    <source>
        <dbReference type="Proteomes" id="UP000318453"/>
    </source>
</evidence>
<dbReference type="PANTHER" id="PTHR11358:SF26">
    <property type="entry name" value="GUANIDINO ACID HYDROLASE, MITOCHONDRIAL"/>
    <property type="match status" value="1"/>
</dbReference>
<dbReference type="PIRSF" id="PIRSF036979">
    <property type="entry name" value="Arginase"/>
    <property type="match status" value="1"/>
</dbReference>
<sequence>MKRLHTDLVDPDDISRPNGQFLGFPYSLEESQFVFFPVPWDVTTSYGGGTVNGAQAIIDASVQLEPTDYHVAEAWKIGHYTIPISEVIKAKNKQMRSIAKTVITYQEEGKSYQDSKIQSELKTVNDACEELNHWVYNQTKALLHQNKLIGLIGGDHSVPYGYIKALTEHYGEYGILQIDAHADLRKAYEGFTYSHASIMHNVLKLPEISHLIQVGLRDFSQGEREQADQDQRVTWFTDWEIKDKAYQGYLWSNQCQEIINCLPEQVYISFDIDGLNPHFCPNTGTPVPGGLDFNQVIYLIIALVKAGKRVIGFDLCEVSPNLNNLEDEWDGNVGARVAYKLANLMFASQDYSLALSH</sequence>
<evidence type="ECO:0000256" key="4">
    <source>
        <dbReference type="PROSITE-ProRule" id="PRU00742"/>
    </source>
</evidence>
<gene>
    <name evidence="5" type="ORF">FRE64_05575</name>
</gene>
<comment type="similarity">
    <text evidence="4">Belongs to the arginase family.</text>
</comment>
<keyword evidence="1 3" id="KW-0479">Metal-binding</keyword>
<feature type="binding site" evidence="3">
    <location>
        <position position="179"/>
    </location>
    <ligand>
        <name>Mn(2+)</name>
        <dbReference type="ChEBI" id="CHEBI:29035"/>
        <label>1</label>
    </ligand>
</feature>
<dbReference type="GO" id="GO:0008783">
    <property type="term" value="F:agmatinase activity"/>
    <property type="evidence" value="ECO:0007669"/>
    <property type="project" value="TreeGrafter"/>
</dbReference>
<organism evidence="5 6">
    <name type="scientific">Euhalothece natronophila Z-M001</name>
    <dbReference type="NCBI Taxonomy" id="522448"/>
    <lineage>
        <taxon>Bacteria</taxon>
        <taxon>Bacillati</taxon>
        <taxon>Cyanobacteriota</taxon>
        <taxon>Cyanophyceae</taxon>
        <taxon>Oscillatoriophycideae</taxon>
        <taxon>Chroococcales</taxon>
        <taxon>Halothecacae</taxon>
        <taxon>Halothece cluster</taxon>
        <taxon>Euhalothece</taxon>
    </lineage>
</organism>